<evidence type="ECO:0000313" key="1">
    <source>
        <dbReference type="EMBL" id="KAK3743221.1"/>
    </source>
</evidence>
<comment type="caution">
    <text evidence="1">The sequence shown here is derived from an EMBL/GenBank/DDBJ whole genome shotgun (WGS) entry which is preliminary data.</text>
</comment>
<dbReference type="AlphaFoldDB" id="A0AAE0YES5"/>
<gene>
    <name evidence="1" type="ORF">RRG08_064073</name>
</gene>
<accession>A0AAE0YES5</accession>
<evidence type="ECO:0000313" key="2">
    <source>
        <dbReference type="Proteomes" id="UP001283361"/>
    </source>
</evidence>
<reference evidence="1" key="1">
    <citation type="journal article" date="2023" name="G3 (Bethesda)">
        <title>A reference genome for the long-term kleptoplast-retaining sea slug Elysia crispata morphotype clarki.</title>
        <authorList>
            <person name="Eastman K.E."/>
            <person name="Pendleton A.L."/>
            <person name="Shaikh M.A."/>
            <person name="Suttiyut T."/>
            <person name="Ogas R."/>
            <person name="Tomko P."/>
            <person name="Gavelis G."/>
            <person name="Widhalm J.R."/>
            <person name="Wisecaver J.H."/>
        </authorList>
    </citation>
    <scope>NUCLEOTIDE SEQUENCE</scope>
    <source>
        <strain evidence="1">ECLA1</strain>
    </source>
</reference>
<dbReference type="EMBL" id="JAWDGP010006323">
    <property type="protein sequence ID" value="KAK3743221.1"/>
    <property type="molecule type" value="Genomic_DNA"/>
</dbReference>
<proteinExistence type="predicted"/>
<sequence length="95" mass="10595">MDTISVAKQNTECVRLDERSNVPEKSETFVKKTTCNNWEQSLTPDGWSHATLTSCRTVGALQVNHITGLVWFTFGDHDMITGRLSVSASLSQTYD</sequence>
<keyword evidence="2" id="KW-1185">Reference proteome</keyword>
<protein>
    <submittedName>
        <fullName evidence="1">Uncharacterized protein</fullName>
    </submittedName>
</protein>
<organism evidence="1 2">
    <name type="scientific">Elysia crispata</name>
    <name type="common">lettuce slug</name>
    <dbReference type="NCBI Taxonomy" id="231223"/>
    <lineage>
        <taxon>Eukaryota</taxon>
        <taxon>Metazoa</taxon>
        <taxon>Spiralia</taxon>
        <taxon>Lophotrochozoa</taxon>
        <taxon>Mollusca</taxon>
        <taxon>Gastropoda</taxon>
        <taxon>Heterobranchia</taxon>
        <taxon>Euthyneura</taxon>
        <taxon>Panpulmonata</taxon>
        <taxon>Sacoglossa</taxon>
        <taxon>Placobranchoidea</taxon>
        <taxon>Plakobranchidae</taxon>
        <taxon>Elysia</taxon>
    </lineage>
</organism>
<dbReference type="Proteomes" id="UP001283361">
    <property type="component" value="Unassembled WGS sequence"/>
</dbReference>
<name>A0AAE0YES5_9GAST</name>